<sequence length="50" mass="5103">MVRSGIGSKLEGGIRELSRALPSPTGSSSSSLSLSLSRDLGPCCRGRLVA</sequence>
<accession>A0AAP0JI23</accession>
<protein>
    <submittedName>
        <fullName evidence="2">Uncharacterized protein</fullName>
    </submittedName>
</protein>
<keyword evidence="3" id="KW-1185">Reference proteome</keyword>
<evidence type="ECO:0000313" key="3">
    <source>
        <dbReference type="Proteomes" id="UP001420932"/>
    </source>
</evidence>
<dbReference type="Proteomes" id="UP001420932">
    <property type="component" value="Unassembled WGS sequence"/>
</dbReference>
<organism evidence="2 3">
    <name type="scientific">Stephania yunnanensis</name>
    <dbReference type="NCBI Taxonomy" id="152371"/>
    <lineage>
        <taxon>Eukaryota</taxon>
        <taxon>Viridiplantae</taxon>
        <taxon>Streptophyta</taxon>
        <taxon>Embryophyta</taxon>
        <taxon>Tracheophyta</taxon>
        <taxon>Spermatophyta</taxon>
        <taxon>Magnoliopsida</taxon>
        <taxon>Ranunculales</taxon>
        <taxon>Menispermaceae</taxon>
        <taxon>Menispermoideae</taxon>
        <taxon>Cissampelideae</taxon>
        <taxon>Stephania</taxon>
    </lineage>
</organism>
<gene>
    <name evidence="2" type="ORF">Syun_013818</name>
</gene>
<reference evidence="2 3" key="1">
    <citation type="submission" date="2024-01" db="EMBL/GenBank/DDBJ databases">
        <title>Genome assemblies of Stephania.</title>
        <authorList>
            <person name="Yang L."/>
        </authorList>
    </citation>
    <scope>NUCLEOTIDE SEQUENCE [LARGE SCALE GENOMIC DNA]</scope>
    <source>
        <strain evidence="2">YNDBR</strain>
        <tissue evidence="2">Leaf</tissue>
    </source>
</reference>
<comment type="caution">
    <text evidence="2">The sequence shown here is derived from an EMBL/GenBank/DDBJ whole genome shotgun (WGS) entry which is preliminary data.</text>
</comment>
<feature type="region of interest" description="Disordered" evidence="1">
    <location>
        <begin position="17"/>
        <end position="50"/>
    </location>
</feature>
<dbReference type="EMBL" id="JBBNAF010000006">
    <property type="protein sequence ID" value="KAK9134488.1"/>
    <property type="molecule type" value="Genomic_DNA"/>
</dbReference>
<proteinExistence type="predicted"/>
<evidence type="ECO:0000313" key="2">
    <source>
        <dbReference type="EMBL" id="KAK9134488.1"/>
    </source>
</evidence>
<name>A0AAP0JI23_9MAGN</name>
<dbReference type="AlphaFoldDB" id="A0AAP0JI23"/>
<evidence type="ECO:0000256" key="1">
    <source>
        <dbReference type="SAM" id="MobiDB-lite"/>
    </source>
</evidence>
<feature type="compositionally biased region" description="Low complexity" evidence="1">
    <location>
        <begin position="27"/>
        <end position="37"/>
    </location>
</feature>